<proteinExistence type="predicted"/>
<dbReference type="InterPro" id="IPR015943">
    <property type="entry name" value="WD40/YVTN_repeat-like_dom_sf"/>
</dbReference>
<organism evidence="4 5">
    <name type="scientific">Zalerion maritima</name>
    <dbReference type="NCBI Taxonomy" id="339359"/>
    <lineage>
        <taxon>Eukaryota</taxon>
        <taxon>Fungi</taxon>
        <taxon>Dikarya</taxon>
        <taxon>Ascomycota</taxon>
        <taxon>Pezizomycotina</taxon>
        <taxon>Sordariomycetes</taxon>
        <taxon>Lulworthiomycetidae</taxon>
        <taxon>Lulworthiales</taxon>
        <taxon>Lulworthiaceae</taxon>
        <taxon>Zalerion</taxon>
    </lineage>
</organism>
<sequence length="484" mass="51236">MSSGGDGRQANMDVRDQVEMLHVEDALEEIEDDGDVPMDSDDDQEITLSNDSIAYMDSHKSSVFCIAAHPLMPSLIATGGSEGEDDDSPGMGYVLDTSSIPDTRPVLPASYSTDPLSTHSRAPTHLRPLYALQGHADSINAVTFTQPEGKYLVTGGLDGRLRAWAVKLPSGNSPARLKFWAEAQEVKEINFIAPSPSATYPNTFAIGASDGSVWVYTMDKGELSLVQSYFTHSSPVTAGAWSPDGNLLATVDEEGALYVWDIFGVAAAKGLANFNGGTSVVALTPADSRFAVDGGLYAVAIDPKGRTVAVGGATGEVRVISLPSLDAQPKDKGKRAGEGQPGQILASLSVQTDGIETLAFAPEPLTLLAAGSVDGSIAVFDTSRQCAMRRHLVGAHDEHAVVKVEWVKNQPWFLSSCGVDGVVRRWDLRAGSSYQAEPNMAIVREWRGHRGDGEGGGVMGFVQADDGRRVVTAGDDGVVLVFEA</sequence>
<evidence type="ECO:0000313" key="5">
    <source>
        <dbReference type="Proteomes" id="UP001201980"/>
    </source>
</evidence>
<comment type="caution">
    <text evidence="4">The sequence shown here is derived from an EMBL/GenBank/DDBJ whole genome shotgun (WGS) entry which is preliminary data.</text>
</comment>
<reference evidence="4" key="1">
    <citation type="submission" date="2022-07" db="EMBL/GenBank/DDBJ databases">
        <title>Draft genome sequence of Zalerion maritima ATCC 34329, a (micro)plastics degrading marine fungus.</title>
        <authorList>
            <person name="Paco A."/>
            <person name="Goncalves M.F.M."/>
            <person name="Rocha-Santos T.A.P."/>
            <person name="Alves A."/>
        </authorList>
    </citation>
    <scope>NUCLEOTIDE SEQUENCE</scope>
    <source>
        <strain evidence="4">ATCC 34329</strain>
    </source>
</reference>
<evidence type="ECO:0000256" key="2">
    <source>
        <dbReference type="ARBA" id="ARBA00022737"/>
    </source>
</evidence>
<dbReference type="AlphaFoldDB" id="A0AAD5WNH0"/>
<keyword evidence="5" id="KW-1185">Reference proteome</keyword>
<evidence type="ECO:0000313" key="4">
    <source>
        <dbReference type="EMBL" id="KAJ2895558.1"/>
    </source>
</evidence>
<dbReference type="InterPro" id="IPR036322">
    <property type="entry name" value="WD40_repeat_dom_sf"/>
</dbReference>
<gene>
    <name evidence="4" type="ORF">MKZ38_006376</name>
</gene>
<dbReference type="PANTHER" id="PTHR19857">
    <property type="entry name" value="MITOCHONDRIAL DIVISION PROTEIN 1-RELATED"/>
    <property type="match status" value="1"/>
</dbReference>
<dbReference type="PROSITE" id="PS50082">
    <property type="entry name" value="WD_REPEATS_2"/>
    <property type="match status" value="2"/>
</dbReference>
<keyword evidence="1 3" id="KW-0853">WD repeat</keyword>
<feature type="repeat" description="WD" evidence="3">
    <location>
        <begin position="229"/>
        <end position="262"/>
    </location>
</feature>
<evidence type="ECO:0000256" key="1">
    <source>
        <dbReference type="ARBA" id="ARBA00022574"/>
    </source>
</evidence>
<dbReference type="EMBL" id="JAKWBI020000393">
    <property type="protein sequence ID" value="KAJ2895558.1"/>
    <property type="molecule type" value="Genomic_DNA"/>
</dbReference>
<dbReference type="Proteomes" id="UP001201980">
    <property type="component" value="Unassembled WGS sequence"/>
</dbReference>
<feature type="repeat" description="WD" evidence="3">
    <location>
        <begin position="132"/>
        <end position="164"/>
    </location>
</feature>
<keyword evidence="2" id="KW-0677">Repeat</keyword>
<dbReference type="Gene3D" id="2.130.10.10">
    <property type="entry name" value="YVTN repeat-like/Quinoprotein amine dehydrogenase"/>
    <property type="match status" value="1"/>
</dbReference>
<dbReference type="InterPro" id="IPR001680">
    <property type="entry name" value="WD40_rpt"/>
</dbReference>
<dbReference type="SUPFAM" id="SSF50978">
    <property type="entry name" value="WD40 repeat-like"/>
    <property type="match status" value="1"/>
</dbReference>
<dbReference type="Pfam" id="PF00400">
    <property type="entry name" value="WD40"/>
    <property type="match status" value="4"/>
</dbReference>
<accession>A0AAD5WNH0</accession>
<evidence type="ECO:0000256" key="3">
    <source>
        <dbReference type="PROSITE-ProRule" id="PRU00221"/>
    </source>
</evidence>
<dbReference type="PANTHER" id="PTHR19857:SF8">
    <property type="entry name" value="ANGIO-ASSOCIATED MIGRATORY CELL PROTEIN"/>
    <property type="match status" value="1"/>
</dbReference>
<name>A0AAD5WNH0_9PEZI</name>
<protein>
    <submittedName>
        <fullName evidence="4">WD40 repeat-like protein</fullName>
    </submittedName>
</protein>
<dbReference type="SMART" id="SM00320">
    <property type="entry name" value="WD40"/>
    <property type="match status" value="8"/>
</dbReference>
<dbReference type="PROSITE" id="PS50294">
    <property type="entry name" value="WD_REPEATS_REGION"/>
    <property type="match status" value="2"/>
</dbReference>
<dbReference type="InterPro" id="IPR051179">
    <property type="entry name" value="WD_repeat_multifunction"/>
</dbReference>